<keyword evidence="18" id="KW-0800">Toxin</keyword>
<dbReference type="STRING" id="10029.G3I920"/>
<evidence type="ECO:0000313" key="22">
    <source>
        <dbReference type="RefSeq" id="XP_035295061.1"/>
    </source>
</evidence>
<keyword evidence="11" id="KW-0966">Cell projection</keyword>
<evidence type="ECO:0000256" key="11">
    <source>
        <dbReference type="ARBA" id="ARBA00023273"/>
    </source>
</evidence>
<reference evidence="21" key="4">
    <citation type="journal article" date="2020" name="Biotechnol. Bioeng.">
        <title>Chromosome-scale scaffolds for the Chinese hamster reference genome assembly to facilitate the study of the CHO epigenome.</title>
        <authorList>
            <person name="Hilliard W."/>
            <person name="MacDonald M."/>
            <person name="Lee K.H."/>
        </authorList>
    </citation>
    <scope>NUCLEOTIDE SEQUENCE [LARGE SCALE GENOMIC DNA]</scope>
    <source>
        <strain evidence="21">17A/GY</strain>
    </source>
</reference>
<dbReference type="PaxDb" id="10029-XP_007607697.1"/>
<dbReference type="RefSeq" id="XP_035317733.1">
    <property type="nucleotide sequence ID" value="XM_035461842.1"/>
</dbReference>
<keyword evidence="12" id="KW-0449">Lipoprotein</keyword>
<evidence type="ECO:0000313" key="21">
    <source>
        <dbReference type="Proteomes" id="UP001108280"/>
    </source>
</evidence>
<organism evidence="18 20">
    <name type="scientific">Cricetulus griseus</name>
    <name type="common">Chinese hamster</name>
    <name type="synonym">Cricetulus barabensis griseus</name>
    <dbReference type="NCBI Taxonomy" id="10029"/>
    <lineage>
        <taxon>Eukaryota</taxon>
        <taxon>Metazoa</taxon>
        <taxon>Chordata</taxon>
        <taxon>Craniata</taxon>
        <taxon>Vertebrata</taxon>
        <taxon>Euteleostomi</taxon>
        <taxon>Mammalia</taxon>
        <taxon>Eutheria</taxon>
        <taxon>Euarchontoglires</taxon>
        <taxon>Glires</taxon>
        <taxon>Rodentia</taxon>
        <taxon>Myomorpha</taxon>
        <taxon>Muroidea</taxon>
        <taxon>Cricetidae</taxon>
        <taxon>Cricetinae</taxon>
        <taxon>Cricetulus</taxon>
    </lineage>
</organism>
<evidence type="ECO:0000313" key="20">
    <source>
        <dbReference type="Proteomes" id="UP000001075"/>
    </source>
</evidence>
<evidence type="ECO:0000256" key="4">
    <source>
        <dbReference type="ARBA" id="ARBA00022475"/>
    </source>
</evidence>
<keyword evidence="18" id="KW-0528">Neurotoxin</keyword>
<keyword evidence="15" id="KW-0812">Transmembrane</keyword>
<keyword evidence="5" id="KW-0336">GPI-anchor</keyword>
<keyword evidence="6 16" id="KW-0732">Signal</keyword>
<dbReference type="Proteomes" id="UP000001075">
    <property type="component" value="Unassembled WGS sequence"/>
</dbReference>
<keyword evidence="4" id="KW-1003">Cell membrane</keyword>
<comment type="subcellular location">
    <subcellularLocation>
        <location evidence="3">Cell membrane</location>
        <topology evidence="3">Lipid-anchor</topology>
        <topology evidence="3">GPI-anchor</topology>
    </subcellularLocation>
    <subcellularLocation>
        <location evidence="2">Cell projection</location>
        <location evidence="2">Dendrite</location>
    </subcellularLocation>
    <subcellularLocation>
        <location evidence="1">Endoplasmic reticulum</location>
    </subcellularLocation>
</comment>
<evidence type="ECO:0000256" key="7">
    <source>
        <dbReference type="ARBA" id="ARBA00022824"/>
    </source>
</evidence>
<dbReference type="Pfam" id="PF00087">
    <property type="entry name" value="Toxin_TOLIP"/>
    <property type="match status" value="1"/>
</dbReference>
<dbReference type="GO" id="GO:0005886">
    <property type="term" value="C:plasma membrane"/>
    <property type="evidence" value="ECO:0007669"/>
    <property type="project" value="UniProtKB-SubCell"/>
</dbReference>
<dbReference type="OrthoDB" id="9836900at2759"/>
<evidence type="ECO:0000256" key="9">
    <source>
        <dbReference type="ARBA" id="ARBA00023157"/>
    </source>
</evidence>
<dbReference type="CDD" id="cd23585">
    <property type="entry name" value="TFP_LU_ECD_LYNX1"/>
    <property type="match status" value="1"/>
</dbReference>
<dbReference type="Gene3D" id="2.10.60.10">
    <property type="entry name" value="CD59"/>
    <property type="match status" value="1"/>
</dbReference>
<reference evidence="18" key="2">
    <citation type="submission" date="2011-08" db="EMBL/GenBank/DDBJ databases">
        <title>The genomic sequence of the Chinese hamster ovary CHO-K1 cell line.</title>
        <authorList>
            <person name="Xu X."/>
            <person name="Nagarajan H."/>
            <person name="Lewis N.E."/>
            <person name="Pan S."/>
            <person name="Cai Z."/>
            <person name="Liu X."/>
            <person name="Chen W."/>
            <person name="Xie M."/>
            <person name="Wang W."/>
            <person name="Hammond S."/>
            <person name="Andersen M.R."/>
            <person name="Neff N."/>
            <person name="Passarelli B."/>
            <person name="Koh W."/>
            <person name="Fan C.H."/>
            <person name="Wang J."/>
            <person name="Gui Y."/>
            <person name="Lee K.H."/>
            <person name="Betenbaugh M.J."/>
            <person name="Quake S.R."/>
            <person name="Famili I."/>
            <person name="Palsson B.O."/>
            <person name="Wang J."/>
        </authorList>
    </citation>
    <scope>NUCLEOTIDE SEQUENCE</scope>
</reference>
<dbReference type="GO" id="GO:0007271">
    <property type="term" value="P:synaptic transmission, cholinergic"/>
    <property type="evidence" value="ECO:0007669"/>
    <property type="project" value="Ensembl"/>
</dbReference>
<dbReference type="Proteomes" id="UP001108280">
    <property type="component" value="Chromosome 2"/>
</dbReference>
<evidence type="ECO:0000256" key="8">
    <source>
        <dbReference type="ARBA" id="ARBA00023136"/>
    </source>
</evidence>
<evidence type="ECO:0000313" key="18">
    <source>
        <dbReference type="EMBL" id="EGV97384.1"/>
    </source>
</evidence>
<evidence type="ECO:0000256" key="3">
    <source>
        <dbReference type="ARBA" id="ARBA00004609"/>
    </source>
</evidence>
<reference evidence="22" key="5">
    <citation type="submission" date="2025-04" db="UniProtKB">
        <authorList>
            <consortium name="RefSeq"/>
        </authorList>
    </citation>
    <scope>IDENTIFICATION</scope>
    <source>
        <strain evidence="22">17A/GY</strain>
        <tissue evidence="22">Liver</tissue>
    </source>
</reference>
<reference evidence="19" key="6">
    <citation type="submission" date="2025-05" db="UniProtKB">
        <authorList>
            <consortium name="Ensembl"/>
        </authorList>
    </citation>
    <scope>IDENTIFICATION</scope>
</reference>
<dbReference type="FunFam" id="2.10.60.10:FF:000003">
    <property type="entry name" value="lymphocyte antigen 6E isoform X1"/>
    <property type="match status" value="1"/>
</dbReference>
<dbReference type="PANTHER" id="PTHR16983">
    <property type="entry name" value="UPAR/LY6 DOMAIN-CONTAINING PROTEIN"/>
    <property type="match status" value="1"/>
</dbReference>
<dbReference type="GO" id="GO:0030550">
    <property type="term" value="F:acetylcholine receptor inhibitor activity"/>
    <property type="evidence" value="ECO:0007669"/>
    <property type="project" value="Ensembl"/>
</dbReference>
<dbReference type="PANTHER" id="PTHR16983:SF27">
    <property type="entry name" value="LY-6_NEUROTOXIN-LIKE PROTEIN 1"/>
    <property type="match status" value="1"/>
</dbReference>
<evidence type="ECO:0000256" key="12">
    <source>
        <dbReference type="ARBA" id="ARBA00023288"/>
    </source>
</evidence>
<evidence type="ECO:0000256" key="14">
    <source>
        <dbReference type="ARBA" id="ARBA00046832"/>
    </source>
</evidence>
<dbReference type="GO" id="GO:0008200">
    <property type="term" value="F:ion channel inhibitor activity"/>
    <property type="evidence" value="ECO:0007669"/>
    <property type="project" value="Ensembl"/>
</dbReference>
<dbReference type="eggNOG" id="ENOG502SD2S">
    <property type="taxonomic scope" value="Eukaryota"/>
</dbReference>
<dbReference type="GO" id="GO:0033130">
    <property type="term" value="F:acetylcholine receptor binding"/>
    <property type="evidence" value="ECO:0007669"/>
    <property type="project" value="Ensembl"/>
</dbReference>
<dbReference type="AlphaFoldDB" id="G3I920"/>
<dbReference type="SMART" id="SM00134">
    <property type="entry name" value="LU"/>
    <property type="match status" value="1"/>
</dbReference>
<evidence type="ECO:0000256" key="5">
    <source>
        <dbReference type="ARBA" id="ARBA00022622"/>
    </source>
</evidence>
<evidence type="ECO:0000256" key="6">
    <source>
        <dbReference type="ARBA" id="ARBA00022729"/>
    </source>
</evidence>
<dbReference type="GO" id="GO:0005783">
    <property type="term" value="C:endoplasmic reticulum"/>
    <property type="evidence" value="ECO:0007669"/>
    <property type="project" value="UniProtKB-SubCell"/>
</dbReference>
<sequence length="116" mass="12815">MTPLLTVLLVVLVGLPVAQALECHVCAYNGDNCFKPMRCPAMATYCMTTRTYFTPYRMKVRKSCVPSCFETVYDGYSKHASATSCCQYYLCNGAGFATPVMLALVPVLLATFWSLL</sequence>
<evidence type="ECO:0000256" key="16">
    <source>
        <dbReference type="SAM" id="SignalP"/>
    </source>
</evidence>
<dbReference type="RefSeq" id="XP_035295061.1">
    <property type="nucleotide sequence ID" value="XM_035439170.1"/>
</dbReference>
<dbReference type="InterPro" id="IPR045860">
    <property type="entry name" value="Snake_toxin-like_sf"/>
</dbReference>
<dbReference type="GO" id="GO:0098552">
    <property type="term" value="C:side of membrane"/>
    <property type="evidence" value="ECO:0007669"/>
    <property type="project" value="UniProtKB-KW"/>
</dbReference>
<name>G3I920_CRIGR</name>
<keyword evidence="8 15" id="KW-0472">Membrane</keyword>
<dbReference type="GO" id="GO:0030425">
    <property type="term" value="C:dendrite"/>
    <property type="evidence" value="ECO:0007669"/>
    <property type="project" value="UniProtKB-SubCell"/>
</dbReference>
<protein>
    <recommendedName>
        <fullName evidence="13">Ly-6/neurotoxin-like protein 1</fullName>
    </recommendedName>
</protein>
<dbReference type="GO" id="GO:0045202">
    <property type="term" value="C:synapse"/>
    <property type="evidence" value="ECO:0007669"/>
    <property type="project" value="GOC"/>
</dbReference>
<evidence type="ECO:0000259" key="17">
    <source>
        <dbReference type="SMART" id="SM00134"/>
    </source>
</evidence>
<evidence type="ECO:0000313" key="19">
    <source>
        <dbReference type="Ensembl" id="ENSCGRP00001016697.1"/>
    </source>
</evidence>
<dbReference type="Ensembl" id="ENSCGRT00001020941.1">
    <property type="protein sequence ID" value="ENSCGRP00001016697.1"/>
    <property type="gene ID" value="ENSCGRG00001016955.1"/>
</dbReference>
<reference evidence="20" key="1">
    <citation type="journal article" date="2011" name="Nat. Biotechnol.">
        <title>The genomic sequence of the Chinese hamster ovary (CHO)-K1 cell line.</title>
        <authorList>
            <person name="Xu X."/>
            <person name="Nagarajan H."/>
            <person name="Lewis N.E."/>
            <person name="Pan S."/>
            <person name="Cai Z."/>
            <person name="Liu X."/>
            <person name="Chen W."/>
            <person name="Xie M."/>
            <person name="Wang W."/>
            <person name="Hammond S."/>
            <person name="Andersen M.R."/>
            <person name="Neff N."/>
            <person name="Passarelli B."/>
            <person name="Koh W."/>
            <person name="Fan H.C."/>
            <person name="Wang J."/>
            <person name="Gui Y."/>
            <person name="Lee K.H."/>
            <person name="Betenbaugh M.J."/>
            <person name="Quake S.R."/>
            <person name="Famili I."/>
            <person name="Palsson B.O."/>
            <person name="Wang J."/>
        </authorList>
    </citation>
    <scope>NUCLEOTIDE SEQUENCE [LARGE SCALE GENOMIC DNA]</scope>
    <source>
        <strain evidence="20">CHO K1 cell line</strain>
    </source>
</reference>
<feature type="chain" id="PRO_5044732366" description="Ly-6/neurotoxin-like protein 1" evidence="16">
    <location>
        <begin position="21"/>
        <end position="116"/>
    </location>
</feature>
<evidence type="ECO:0000256" key="15">
    <source>
        <dbReference type="SAM" id="Phobius"/>
    </source>
</evidence>
<dbReference type="InterPro" id="IPR051110">
    <property type="entry name" value="Ly-6/neurotoxin-like_GPI-ap"/>
</dbReference>
<keyword evidence="15" id="KW-1133">Transmembrane helix</keyword>
<dbReference type="InterPro" id="IPR016054">
    <property type="entry name" value="LY6_UPA_recep-like"/>
</dbReference>
<dbReference type="EMBL" id="JH001556">
    <property type="protein sequence ID" value="EGV97384.1"/>
    <property type="molecule type" value="Genomic_DNA"/>
</dbReference>
<accession>G3I920</accession>
<feature type="signal peptide" evidence="16">
    <location>
        <begin position="1"/>
        <end position="20"/>
    </location>
</feature>
<keyword evidence="9" id="KW-1015">Disulfide bond</keyword>
<keyword evidence="7" id="KW-0256">Endoplasmic reticulum</keyword>
<evidence type="ECO:0000256" key="13">
    <source>
        <dbReference type="ARBA" id="ARBA00039344"/>
    </source>
</evidence>
<dbReference type="KEGG" id="cge:100767605"/>
<reference evidence="21" key="3">
    <citation type="journal article" date="2018" name="Biotechnol. Bioeng.">
        <title>A reference genome of the Chinese hamster based on a hybrid assembly strategy.</title>
        <authorList>
            <person name="Rupp O."/>
            <person name="MacDonald M.L."/>
            <person name="Li S."/>
            <person name="Dhiman H."/>
            <person name="Polson S."/>
            <person name="Griep S."/>
            <person name="Heffner K."/>
            <person name="Hernandez I."/>
            <person name="Brinkrolf K."/>
            <person name="Jadhav V."/>
            <person name="Samoudi M."/>
            <person name="Hao H."/>
            <person name="Kingham B."/>
            <person name="Goesmann A."/>
            <person name="Betenbaugh M.J."/>
            <person name="Lewis N.E."/>
            <person name="Borth N."/>
            <person name="Lee K.H."/>
        </authorList>
    </citation>
    <scope>NUCLEOTIDE SEQUENCE [LARGE SCALE GENOMIC DNA]</scope>
    <source>
        <strain evidence="21">17A/GY</strain>
    </source>
</reference>
<feature type="transmembrane region" description="Helical" evidence="15">
    <location>
        <begin position="94"/>
        <end position="115"/>
    </location>
</feature>
<dbReference type="InterPro" id="IPR035076">
    <property type="entry name" value="Toxin/TOLIP"/>
</dbReference>
<evidence type="ECO:0000256" key="10">
    <source>
        <dbReference type="ARBA" id="ARBA00023180"/>
    </source>
</evidence>
<evidence type="ECO:0000256" key="1">
    <source>
        <dbReference type="ARBA" id="ARBA00004240"/>
    </source>
</evidence>
<feature type="domain" description="UPAR/Ly6" evidence="17">
    <location>
        <begin position="21"/>
        <end position="104"/>
    </location>
</feature>
<dbReference type="GeneID" id="100767605"/>
<keyword evidence="21" id="KW-1185">Reference proteome</keyword>
<keyword evidence="10" id="KW-0325">Glycoprotein</keyword>
<dbReference type="CTD" id="66004"/>
<gene>
    <name evidence="19 22" type="primary">Lynx1</name>
    <name evidence="18" type="ORF">I79_020053</name>
</gene>
<dbReference type="Proteomes" id="UP000694386">
    <property type="component" value="Unplaced"/>
</dbReference>
<proteinExistence type="predicted"/>
<dbReference type="OMA" id="YTPYRMK"/>
<dbReference type="SUPFAM" id="SSF57302">
    <property type="entry name" value="Snake toxin-like"/>
    <property type="match status" value="1"/>
</dbReference>
<comment type="subunit">
    <text evidence="14">Interacts with nAChRs containing alpha-4:beta-2 (CHRNA4:CHRNB2) and alpha-7 (CHRNA7) subunits. Interacts with CHRNA4 probably in the endoplasmic reticulum prior to nAChR pentameric assembly. Interacts with KCNA2/Potassium voltage-gated channel subfamily A member 2.</text>
</comment>
<evidence type="ECO:0000256" key="2">
    <source>
        <dbReference type="ARBA" id="ARBA00004279"/>
    </source>
</evidence>